<evidence type="ECO:0000256" key="3">
    <source>
        <dbReference type="SAM" id="MobiDB-lite"/>
    </source>
</evidence>
<dbReference type="RefSeq" id="WP_311692876.1">
    <property type="nucleotide sequence ID" value="NZ_JAVRHL010000003.1"/>
</dbReference>
<dbReference type="Pfam" id="PF01895">
    <property type="entry name" value="PhoU"/>
    <property type="match status" value="2"/>
</dbReference>
<evidence type="ECO:0000313" key="6">
    <source>
        <dbReference type="Proteomes" id="UP001265259"/>
    </source>
</evidence>
<dbReference type="InterPro" id="IPR026022">
    <property type="entry name" value="PhoU_dom"/>
</dbReference>
<gene>
    <name evidence="5" type="primary">phoU</name>
    <name evidence="5" type="ORF">RM543_14545</name>
</gene>
<keyword evidence="2" id="KW-0963">Cytoplasm</keyword>
<proteinExistence type="inferred from homology"/>
<reference evidence="5 6" key="1">
    <citation type="submission" date="2023-09" db="EMBL/GenBank/DDBJ databases">
        <authorList>
            <person name="Rey-Velasco X."/>
        </authorList>
    </citation>
    <scope>NUCLEOTIDE SEQUENCE [LARGE SCALE GENOMIC DNA]</scope>
    <source>
        <strain evidence="5 6">F158</strain>
    </source>
</reference>
<keyword evidence="2" id="KW-0592">Phosphate transport</keyword>
<evidence type="ECO:0000313" key="5">
    <source>
        <dbReference type="EMBL" id="MDT0683906.1"/>
    </source>
</evidence>
<dbReference type="Proteomes" id="UP001265259">
    <property type="component" value="Unassembled WGS sequence"/>
</dbReference>
<dbReference type="InterPro" id="IPR028366">
    <property type="entry name" value="PhoU"/>
</dbReference>
<comment type="subunit">
    <text evidence="2">Homodimer.</text>
</comment>
<protein>
    <recommendedName>
        <fullName evidence="2">Phosphate-specific transport system accessory protein PhoU</fullName>
    </recommendedName>
</protein>
<dbReference type="NCBIfam" id="TIGR02135">
    <property type="entry name" value="phoU_full"/>
    <property type="match status" value="1"/>
</dbReference>
<comment type="function">
    <text evidence="2">Plays a role in the regulation of phosphate uptake.</text>
</comment>
<feature type="compositionally biased region" description="Basic and acidic residues" evidence="3">
    <location>
        <begin position="217"/>
        <end position="230"/>
    </location>
</feature>
<dbReference type="InterPro" id="IPR038078">
    <property type="entry name" value="PhoU-like_sf"/>
</dbReference>
<dbReference type="PANTHER" id="PTHR42930">
    <property type="entry name" value="PHOSPHATE-SPECIFIC TRANSPORT SYSTEM ACCESSORY PROTEIN PHOU"/>
    <property type="match status" value="1"/>
</dbReference>
<organism evidence="5 6">
    <name type="scientific">Tropicimonas omnivorans</name>
    <dbReference type="NCBI Taxonomy" id="3075590"/>
    <lineage>
        <taxon>Bacteria</taxon>
        <taxon>Pseudomonadati</taxon>
        <taxon>Pseudomonadota</taxon>
        <taxon>Alphaproteobacteria</taxon>
        <taxon>Rhodobacterales</taxon>
        <taxon>Roseobacteraceae</taxon>
        <taxon>Tropicimonas</taxon>
    </lineage>
</organism>
<keyword evidence="6" id="KW-1185">Reference proteome</keyword>
<dbReference type="Gene3D" id="1.20.58.220">
    <property type="entry name" value="Phosphate transport system protein phou homolog 2, domain 2"/>
    <property type="match status" value="1"/>
</dbReference>
<evidence type="ECO:0000256" key="2">
    <source>
        <dbReference type="PIRNR" id="PIRNR003107"/>
    </source>
</evidence>
<comment type="similarity">
    <text evidence="1 2">Belongs to the PhoU family.</text>
</comment>
<feature type="domain" description="PhoU" evidence="4">
    <location>
        <begin position="125"/>
        <end position="210"/>
    </location>
</feature>
<feature type="region of interest" description="Disordered" evidence="3">
    <location>
        <begin position="217"/>
        <end position="237"/>
    </location>
</feature>
<name>A0ABU3DJK9_9RHOB</name>
<evidence type="ECO:0000259" key="4">
    <source>
        <dbReference type="Pfam" id="PF01895"/>
    </source>
</evidence>
<comment type="caution">
    <text evidence="5">The sequence shown here is derived from an EMBL/GenBank/DDBJ whole genome shotgun (WGS) entry which is preliminary data.</text>
</comment>
<keyword evidence="2" id="KW-0813">Transport</keyword>
<accession>A0ABU3DJK9</accession>
<feature type="domain" description="PhoU" evidence="4">
    <location>
        <begin position="21"/>
        <end position="108"/>
    </location>
</feature>
<dbReference type="EMBL" id="JAVRHL010000003">
    <property type="protein sequence ID" value="MDT0683906.1"/>
    <property type="molecule type" value="Genomic_DNA"/>
</dbReference>
<sequence length="237" mass="26684">MNESHIVSSYDRDLEAVQALIMKMGGLVEESILNAAQCLVENDGDLATKVRRGDKAIDGLEERINEEAARMIALRQPMARDLRTVLSVIKISGNLERIGDYSKNIGKRTIALTEMPQIGSTAGSIRRMARSVEQMLKDALDAYIQRDVEMARDVWARDAEVDQMYTALFREFVTHMMEDPRNISACIHLHFIAKNIERMGDHVTSIAEQVIYLVSGEKPDEDRPKGDRSSLETFGQT</sequence>
<dbReference type="PANTHER" id="PTHR42930:SF3">
    <property type="entry name" value="PHOSPHATE-SPECIFIC TRANSPORT SYSTEM ACCESSORY PROTEIN PHOU"/>
    <property type="match status" value="1"/>
</dbReference>
<dbReference type="PIRSF" id="PIRSF003107">
    <property type="entry name" value="PhoU"/>
    <property type="match status" value="1"/>
</dbReference>
<dbReference type="SUPFAM" id="SSF109755">
    <property type="entry name" value="PhoU-like"/>
    <property type="match status" value="1"/>
</dbReference>
<comment type="subcellular location">
    <subcellularLocation>
        <location evidence="2">Cytoplasm</location>
    </subcellularLocation>
</comment>
<evidence type="ECO:0000256" key="1">
    <source>
        <dbReference type="ARBA" id="ARBA00008107"/>
    </source>
</evidence>